<gene>
    <name evidence="3" type="ORF">A0H81_14469</name>
</gene>
<dbReference type="InterPro" id="IPR045339">
    <property type="entry name" value="DUF6534"/>
</dbReference>
<evidence type="ECO:0000313" key="3">
    <source>
        <dbReference type="EMBL" id="OBZ65528.1"/>
    </source>
</evidence>
<dbReference type="PANTHER" id="PTHR40465:SF1">
    <property type="entry name" value="DUF6534 DOMAIN-CONTAINING PROTEIN"/>
    <property type="match status" value="1"/>
</dbReference>
<dbReference type="EMBL" id="LUGG01000043">
    <property type="protein sequence ID" value="OBZ65528.1"/>
    <property type="molecule type" value="Genomic_DNA"/>
</dbReference>
<organism evidence="3 4">
    <name type="scientific">Grifola frondosa</name>
    <name type="common">Maitake</name>
    <name type="synonym">Polyporus frondosus</name>
    <dbReference type="NCBI Taxonomy" id="5627"/>
    <lineage>
        <taxon>Eukaryota</taxon>
        <taxon>Fungi</taxon>
        <taxon>Dikarya</taxon>
        <taxon>Basidiomycota</taxon>
        <taxon>Agaricomycotina</taxon>
        <taxon>Agaricomycetes</taxon>
        <taxon>Polyporales</taxon>
        <taxon>Grifolaceae</taxon>
        <taxon>Grifola</taxon>
    </lineage>
</organism>
<accession>A0A1C7LLX5</accession>
<keyword evidence="1" id="KW-0812">Transmembrane</keyword>
<name>A0A1C7LLX5_GRIFR</name>
<reference evidence="3 4" key="1">
    <citation type="submission" date="2016-03" db="EMBL/GenBank/DDBJ databases">
        <title>Whole genome sequencing of Grifola frondosa 9006-11.</title>
        <authorList>
            <person name="Min B."/>
            <person name="Park H."/>
            <person name="Kim J.-G."/>
            <person name="Cho H."/>
            <person name="Oh Y.-L."/>
            <person name="Kong W.-S."/>
            <person name="Choi I.-G."/>
        </authorList>
    </citation>
    <scope>NUCLEOTIDE SEQUENCE [LARGE SCALE GENOMIC DNA]</scope>
    <source>
        <strain evidence="3 4">9006-11</strain>
    </source>
</reference>
<feature type="transmembrane region" description="Helical" evidence="1">
    <location>
        <begin position="146"/>
        <end position="166"/>
    </location>
</feature>
<dbReference type="AlphaFoldDB" id="A0A1C7LLX5"/>
<protein>
    <recommendedName>
        <fullName evidence="2">DUF6534 domain-containing protein</fullName>
    </recommendedName>
</protein>
<comment type="caution">
    <text evidence="3">The sequence shown here is derived from an EMBL/GenBank/DDBJ whole genome shotgun (WGS) entry which is preliminary data.</text>
</comment>
<dbReference type="OrthoDB" id="2953893at2759"/>
<feature type="domain" description="DUF6534" evidence="2">
    <location>
        <begin position="150"/>
        <end position="236"/>
    </location>
</feature>
<keyword evidence="4" id="KW-1185">Reference proteome</keyword>
<feature type="transmembrane region" description="Helical" evidence="1">
    <location>
        <begin position="77"/>
        <end position="96"/>
    </location>
</feature>
<dbReference type="OMA" id="PAFNMPK"/>
<dbReference type="Proteomes" id="UP000092993">
    <property type="component" value="Unassembled WGS sequence"/>
</dbReference>
<sequence>MNVDIYYLCFPKDSVEIKCLGQLPSRRRVFPPDAHPETVYGVLIYEWVQTGLSTDFAFDNYVYGYGDLHALTAFHNTWFSVTIMCAIISAVVQMYFAWRIWILARSHLLVAVIIFLSLGQMSVGILKTVDPSAAQASQVTPVVGSWLAGAALVDVVIAVSMTILLLRAKTGLPDSDSLINRLVRLVLETGTLTATVAIADVVLFTSLPSTLLHECPALVLPKLYTNTLVASLNNRAFMARSNVIDTTPSRRLGSRGSFGGFGVESHGEFVARPMHVDVLQETFVSRDIVLQDRQKRGGLKRSVSAESVKMTADNVV</sequence>
<evidence type="ECO:0000256" key="1">
    <source>
        <dbReference type="SAM" id="Phobius"/>
    </source>
</evidence>
<dbReference type="PANTHER" id="PTHR40465">
    <property type="entry name" value="CHROMOSOME 1, WHOLE GENOME SHOTGUN SEQUENCE"/>
    <property type="match status" value="1"/>
</dbReference>
<dbReference type="Pfam" id="PF20152">
    <property type="entry name" value="DUF6534"/>
    <property type="match status" value="1"/>
</dbReference>
<proteinExistence type="predicted"/>
<keyword evidence="1" id="KW-0472">Membrane</keyword>
<evidence type="ECO:0000259" key="2">
    <source>
        <dbReference type="Pfam" id="PF20152"/>
    </source>
</evidence>
<feature type="transmembrane region" description="Helical" evidence="1">
    <location>
        <begin position="108"/>
        <end position="126"/>
    </location>
</feature>
<evidence type="ECO:0000313" key="4">
    <source>
        <dbReference type="Proteomes" id="UP000092993"/>
    </source>
</evidence>
<keyword evidence="1" id="KW-1133">Transmembrane helix</keyword>
<dbReference type="STRING" id="5627.A0A1C7LLX5"/>